<proteinExistence type="predicted"/>
<evidence type="ECO:0000313" key="2">
    <source>
        <dbReference type="Proteomes" id="UP000030108"/>
    </source>
</evidence>
<evidence type="ECO:0000313" key="1">
    <source>
        <dbReference type="EMBL" id="EUC62470.1"/>
    </source>
</evidence>
<name>X8JES4_9AGAM</name>
<dbReference type="EMBL" id="JATN01000318">
    <property type="protein sequence ID" value="EUC62470.1"/>
    <property type="molecule type" value="Genomic_DNA"/>
</dbReference>
<gene>
    <name evidence="1" type="ORF">RSOL_421230</name>
</gene>
<dbReference type="AlphaFoldDB" id="X8JES4"/>
<comment type="caution">
    <text evidence="1">The sequence shown here is derived from an EMBL/GenBank/DDBJ whole genome shotgun (WGS) entry which is preliminary data.</text>
</comment>
<accession>X8JES4</accession>
<dbReference type="Proteomes" id="UP000030108">
    <property type="component" value="Unassembled WGS sequence"/>
</dbReference>
<organism evidence="1 2">
    <name type="scientific">Rhizoctonia solani AG-3 Rhs1AP</name>
    <dbReference type="NCBI Taxonomy" id="1086054"/>
    <lineage>
        <taxon>Eukaryota</taxon>
        <taxon>Fungi</taxon>
        <taxon>Dikarya</taxon>
        <taxon>Basidiomycota</taxon>
        <taxon>Agaricomycotina</taxon>
        <taxon>Agaricomycetes</taxon>
        <taxon>Cantharellales</taxon>
        <taxon>Ceratobasidiaceae</taxon>
        <taxon>Rhizoctonia</taxon>
    </lineage>
</organism>
<protein>
    <submittedName>
        <fullName evidence="1">Uncharacterized protein</fullName>
    </submittedName>
</protein>
<reference evidence="2" key="1">
    <citation type="journal article" date="2014" name="Genome Announc.">
        <title>Draft genome sequence of the plant-pathogenic soil fungus Rhizoctonia solani anastomosis group 3 strain Rhs1AP.</title>
        <authorList>
            <person name="Cubeta M.A."/>
            <person name="Thomas E."/>
            <person name="Dean R.A."/>
            <person name="Jabaji S."/>
            <person name="Neate S.M."/>
            <person name="Tavantzis S."/>
            <person name="Toda T."/>
            <person name="Vilgalys R."/>
            <person name="Bharathan N."/>
            <person name="Fedorova-Abrams N."/>
            <person name="Pakala S.B."/>
            <person name="Pakala S.M."/>
            <person name="Zafar N."/>
            <person name="Joardar V."/>
            <person name="Losada L."/>
            <person name="Nierman W.C."/>
        </authorList>
    </citation>
    <scope>NUCLEOTIDE SEQUENCE [LARGE SCALE GENOMIC DNA]</scope>
    <source>
        <strain evidence="2">AG-3</strain>
    </source>
</reference>
<sequence>MHLSCLKWVHTPSSPSSSLCRFNGLRCYSTCRLWPSTSTKYDKIPIHTTRQKSSARSLSTKKSRLLNSASTYYPSFTTSTA</sequence>